<evidence type="ECO:0000313" key="2">
    <source>
        <dbReference type="EMBL" id="PRQ70280.1"/>
    </source>
</evidence>
<feature type="compositionally biased region" description="Basic and acidic residues" evidence="1">
    <location>
        <begin position="967"/>
        <end position="978"/>
    </location>
</feature>
<organism evidence="2 3">
    <name type="scientific">Rhodotorula toruloides</name>
    <name type="common">Yeast</name>
    <name type="synonym">Rhodosporidium toruloides</name>
    <dbReference type="NCBI Taxonomy" id="5286"/>
    <lineage>
        <taxon>Eukaryota</taxon>
        <taxon>Fungi</taxon>
        <taxon>Dikarya</taxon>
        <taxon>Basidiomycota</taxon>
        <taxon>Pucciniomycotina</taxon>
        <taxon>Microbotryomycetes</taxon>
        <taxon>Sporidiobolales</taxon>
        <taxon>Sporidiobolaceae</taxon>
        <taxon>Rhodotorula</taxon>
    </lineage>
</organism>
<feature type="region of interest" description="Disordered" evidence="1">
    <location>
        <begin position="1164"/>
        <end position="1242"/>
    </location>
</feature>
<feature type="compositionally biased region" description="Low complexity" evidence="1">
    <location>
        <begin position="1172"/>
        <end position="1194"/>
    </location>
</feature>
<feature type="compositionally biased region" description="Pro residues" evidence="1">
    <location>
        <begin position="939"/>
        <end position="952"/>
    </location>
</feature>
<feature type="compositionally biased region" description="Basic and acidic residues" evidence="1">
    <location>
        <begin position="753"/>
        <end position="766"/>
    </location>
</feature>
<feature type="region of interest" description="Disordered" evidence="1">
    <location>
        <begin position="366"/>
        <end position="416"/>
    </location>
</feature>
<dbReference type="Proteomes" id="UP000239560">
    <property type="component" value="Unassembled WGS sequence"/>
</dbReference>
<dbReference type="OrthoDB" id="2529080at2759"/>
<evidence type="ECO:0000313" key="3">
    <source>
        <dbReference type="Proteomes" id="UP000239560"/>
    </source>
</evidence>
<feature type="region of interest" description="Disordered" evidence="1">
    <location>
        <begin position="1053"/>
        <end position="1131"/>
    </location>
</feature>
<feature type="region of interest" description="Disordered" evidence="1">
    <location>
        <begin position="642"/>
        <end position="663"/>
    </location>
</feature>
<feature type="compositionally biased region" description="Pro residues" evidence="1">
    <location>
        <begin position="1085"/>
        <end position="1098"/>
    </location>
</feature>
<protein>
    <submittedName>
        <fullName evidence="2">Uncharacterized protein</fullName>
    </submittedName>
</protein>
<dbReference type="EMBL" id="LCTV02000016">
    <property type="protein sequence ID" value="PRQ70280.1"/>
    <property type="molecule type" value="Genomic_DNA"/>
</dbReference>
<dbReference type="AlphaFoldDB" id="A0A2S9ZX06"/>
<feature type="region of interest" description="Disordered" evidence="1">
    <location>
        <begin position="54"/>
        <end position="112"/>
    </location>
</feature>
<sequence>MSNEGAMSTRRAQTGLTQLTLVSRAQTGLTQLTLVSLASTRSRGSSGCCYALRSRSVPSGPSRDPPDAVDAASPPRSSTRTSYRRYSPSQVTGACGRPGQRQVSTQEQADPPRALHEIVADRLYRAIAYSTDSTLRSTSTFPARQPRRTRMRLTLVPPSAYPVPPLLQLHVLDPPTLPPPRSLRTPPAWVKAKKALNEVGLQLPSYLAADRALWWQVAVIEVEWNLEEEEIVVKFVDGAEERWELGGGRSLSNELVVDSEVEDGVTTTPPAPNEPQPESRWSPRNVLARLRDLSHELRSAYEDLGTSSAHDPLAPDISSESDYLLLMQLSAKPAQQVPFEWSDAQTLYEYAMEGLIDEDELDADEGVAKKRASSKGPSQPGSDGVDSPSRDSHGKFHSRRRPSRTKASVKGEASAGRPPYDHLSMIHLLSTIRTFLLDLFAHTIIPHLQQTTPPTYSLWAADAAIVWCRREAVKKGAQVADLILELLDDDGDAFDAALDDDRDEKMDDIFVEDDAVFLHGKAGVAREQAEEEAKQERLATNPLRSMMDDFALRSWCESALDRHRAMDDLEWDEVTGKPLWIKPVASWDVSKPADGEASDLEDNTGGSSFGFGGGSALSRRFAGTYPSPPTSPPLVDDIPVLPRPHLRSFSTSPDPDATDEEDAASEPDFFASSTSANQHRPEFFRPEDLVGEQFLPPKLPKELLVAMGDRGPEMEVQRRSVVELLNEIAGLQKNIYELQQFVSKEAGVWEEARAEERKGKTADSDAHAVSGLRSPRPSATSPPPPTNSNKTIPLRAQPLRHQTADRRLSSALHTALNDIAPTEQDRNSMLKKVKLPKSQSATPKPRKRQKFNLENYKRVQALSTMVRADPPEQQDGSTRKKKRKRERHDEAGRGGAFSPTQNALRLRAAIDGSTPPTAKKPRKVKSIKREPASENVLAPPSPILRPSVPPAPRRALSTGAIASSATSDRHRTVIELSERRRRSLSDASHLAPVMLPSLPVSAVRTGVEVGAGAAGGLEEEEADDEFEEVEVGTKFAEEDELADWDAPVTAPSLAWSSARAPHGGGEGVEDEEEDEPFAVEFEAPTRPPSPVPRQPAPPQSSTSFAVQIPLSPTPHASTSAEPANCLLHTPATPMRPRLERSIPFTPASPQFFVAPDLLQPVARRPTQVIDVSPTPTARTTSPAPSSSAAASSPSGLAQRLRDTLAAAAADPCPASNPHAEGGIEVGEEAGLGEQGSEEELRE</sequence>
<feature type="compositionally biased region" description="Basic residues" evidence="1">
    <location>
        <begin position="395"/>
        <end position="404"/>
    </location>
</feature>
<feature type="region of interest" description="Disordered" evidence="1">
    <location>
        <begin position="260"/>
        <end position="284"/>
    </location>
</feature>
<feature type="compositionally biased region" description="Acidic residues" evidence="1">
    <location>
        <begin position="1067"/>
        <end position="1077"/>
    </location>
</feature>
<reference evidence="2 3" key="1">
    <citation type="journal article" date="2018" name="Elife">
        <title>Functional genomics of lipid metabolism in the oleaginous yeast Rhodosporidium toruloides.</title>
        <authorList>
            <person name="Coradetti S.T."/>
            <person name="Pinel D."/>
            <person name="Geiselman G."/>
            <person name="Ito M."/>
            <person name="Mondo S."/>
            <person name="Reilly M.C."/>
            <person name="Cheng Y.F."/>
            <person name="Bauer S."/>
            <person name="Grigoriev I."/>
            <person name="Gladden J.M."/>
            <person name="Simmons B.A."/>
            <person name="Brem R."/>
            <person name="Arkin A.P."/>
            <person name="Skerker J.M."/>
        </authorList>
    </citation>
    <scope>NUCLEOTIDE SEQUENCE [LARGE SCALE GENOMIC DNA]</scope>
    <source>
        <strain evidence="2 3">NBRC 0880</strain>
    </source>
</reference>
<comment type="caution">
    <text evidence="2">The sequence shown here is derived from an EMBL/GenBank/DDBJ whole genome shotgun (WGS) entry which is preliminary data.</text>
</comment>
<gene>
    <name evidence="2" type="ORF">AAT19DRAFT_11512</name>
</gene>
<feature type="region of interest" description="Disordered" evidence="1">
    <location>
        <begin position="591"/>
        <end position="611"/>
    </location>
</feature>
<accession>A0A2S9ZX06</accession>
<evidence type="ECO:0000256" key="1">
    <source>
        <dbReference type="SAM" id="MobiDB-lite"/>
    </source>
</evidence>
<name>A0A2S9ZX06_RHOTO</name>
<feature type="compositionally biased region" description="Low complexity" evidence="1">
    <location>
        <begin position="68"/>
        <end position="89"/>
    </location>
</feature>
<proteinExistence type="predicted"/>
<feature type="region of interest" description="Disordered" evidence="1">
    <location>
        <begin position="753"/>
        <end position="989"/>
    </location>
</feature>